<dbReference type="EMBL" id="CP034328">
    <property type="protein sequence ID" value="AZL60617.1"/>
    <property type="molecule type" value="Genomic_DNA"/>
</dbReference>
<keyword evidence="3" id="KW-1185">Reference proteome</keyword>
<dbReference type="RefSeq" id="WP_125326809.1">
    <property type="nucleotide sequence ID" value="NZ_CP034328.1"/>
</dbReference>
<dbReference type="KEGG" id="taw:EI545_18385"/>
<dbReference type="Proteomes" id="UP000282002">
    <property type="component" value="Chromosome"/>
</dbReference>
<organism evidence="2 3">
    <name type="scientific">Tabrizicola piscis</name>
    <dbReference type="NCBI Taxonomy" id="2494374"/>
    <lineage>
        <taxon>Bacteria</taxon>
        <taxon>Pseudomonadati</taxon>
        <taxon>Pseudomonadota</taxon>
        <taxon>Alphaproteobacteria</taxon>
        <taxon>Rhodobacterales</taxon>
        <taxon>Paracoccaceae</taxon>
        <taxon>Tabrizicola</taxon>
    </lineage>
</organism>
<evidence type="ECO:0000313" key="2">
    <source>
        <dbReference type="EMBL" id="AZL60617.1"/>
    </source>
</evidence>
<evidence type="ECO:0000313" key="3">
    <source>
        <dbReference type="Proteomes" id="UP000282002"/>
    </source>
</evidence>
<protein>
    <submittedName>
        <fullName evidence="2">Uncharacterized protein</fullName>
    </submittedName>
</protein>
<gene>
    <name evidence="2" type="ORF">EI545_18385</name>
</gene>
<feature type="transmembrane region" description="Helical" evidence="1">
    <location>
        <begin position="126"/>
        <end position="152"/>
    </location>
</feature>
<feature type="transmembrane region" description="Helical" evidence="1">
    <location>
        <begin position="164"/>
        <end position="186"/>
    </location>
</feature>
<feature type="transmembrane region" description="Helical" evidence="1">
    <location>
        <begin position="62"/>
        <end position="80"/>
    </location>
</feature>
<sequence>MTALSSAPGSPAPALYRMASDAPAFTVLALFLTFGLVPLYAALNLDARLFQGESPWIKPIKFHYALGVYTVSLAFFARYMPQSTRNSRPWRWFAAAVVIAILGEVVWLSGAAMLNSASHFNTDVPLLAAVYPVMGAFAVLLTSASLVMGISILRNRDAALDPALRMAVGVGLVLTFFLTVPVAGYLSGNGGHFVGTSTRALWLMGWSRDAGDLRVAHFLATHALHFVPVAGLLAVWLAPAQAVRIVWATAALFVALVAFTFAQALQGRPFLPFLG</sequence>
<evidence type="ECO:0000256" key="1">
    <source>
        <dbReference type="SAM" id="Phobius"/>
    </source>
</evidence>
<feature type="transmembrane region" description="Helical" evidence="1">
    <location>
        <begin position="24"/>
        <end position="42"/>
    </location>
</feature>
<dbReference type="AlphaFoldDB" id="A0A3S8UAF9"/>
<accession>A0A3S8UAF9</accession>
<proteinExistence type="predicted"/>
<name>A0A3S8UAF9_9RHOB</name>
<keyword evidence="1" id="KW-0812">Transmembrane</keyword>
<dbReference type="OrthoDB" id="343560at2"/>
<feature type="transmembrane region" description="Helical" evidence="1">
    <location>
        <begin position="92"/>
        <end position="114"/>
    </location>
</feature>
<keyword evidence="1" id="KW-1133">Transmembrane helix</keyword>
<reference evidence="2 3" key="1">
    <citation type="submission" date="2018-12" db="EMBL/GenBank/DDBJ databases">
        <title>Complete genome sequencing of Tabrizicola sp. K13M18.</title>
        <authorList>
            <person name="Bae J.-W."/>
        </authorList>
    </citation>
    <scope>NUCLEOTIDE SEQUENCE [LARGE SCALE GENOMIC DNA]</scope>
    <source>
        <strain evidence="2 3">K13M18</strain>
    </source>
</reference>
<keyword evidence="1" id="KW-0472">Membrane</keyword>
<feature type="transmembrane region" description="Helical" evidence="1">
    <location>
        <begin position="215"/>
        <end position="238"/>
    </location>
</feature>
<feature type="transmembrane region" description="Helical" evidence="1">
    <location>
        <begin position="245"/>
        <end position="265"/>
    </location>
</feature>